<protein>
    <submittedName>
        <fullName evidence="2">Enamine deaminase RidA</fullName>
    </submittedName>
</protein>
<accession>A0A9W6NQV2</accession>
<gene>
    <name evidence="2" type="ORF">GCM10017581_083300</name>
</gene>
<name>A0A9W6NQV2_9ACTN</name>
<comment type="caution">
    <text evidence="2">The sequence shown here is derived from an EMBL/GenBank/DDBJ whole genome shotgun (WGS) entry which is preliminary data.</text>
</comment>
<sequence length="138" mass="14659">MIMVILDSPPSVVRPAGPYSHVARVDTGDVALLFLAGQIAADDDGAVVHPGDMEAQARYIFDVIHGILAAHGGGFEHVAHIRTFVTDLGLLPQYGKVRRELFPEPAPASTTVEIARLFRAGALLEVEVTAAVPVRARG</sequence>
<dbReference type="EMBL" id="BSFP01000075">
    <property type="protein sequence ID" value="GLL06580.1"/>
    <property type="molecule type" value="Genomic_DNA"/>
</dbReference>
<keyword evidence="3" id="KW-1185">Reference proteome</keyword>
<dbReference type="GO" id="GO:0019239">
    <property type="term" value="F:deaminase activity"/>
    <property type="evidence" value="ECO:0007669"/>
    <property type="project" value="TreeGrafter"/>
</dbReference>
<dbReference type="GO" id="GO:0005829">
    <property type="term" value="C:cytosol"/>
    <property type="evidence" value="ECO:0007669"/>
    <property type="project" value="TreeGrafter"/>
</dbReference>
<dbReference type="PANTHER" id="PTHR11803:SF58">
    <property type="entry name" value="PROTEIN HMF1-RELATED"/>
    <property type="match status" value="1"/>
</dbReference>
<dbReference type="Gene3D" id="3.30.1330.40">
    <property type="entry name" value="RutC-like"/>
    <property type="match status" value="1"/>
</dbReference>
<dbReference type="Proteomes" id="UP001143480">
    <property type="component" value="Unassembled WGS sequence"/>
</dbReference>
<dbReference type="Pfam" id="PF01042">
    <property type="entry name" value="Ribonuc_L-PSP"/>
    <property type="match status" value="1"/>
</dbReference>
<dbReference type="CDD" id="cd00448">
    <property type="entry name" value="YjgF_YER057c_UK114_family"/>
    <property type="match status" value="1"/>
</dbReference>
<evidence type="ECO:0000313" key="2">
    <source>
        <dbReference type="EMBL" id="GLL06580.1"/>
    </source>
</evidence>
<proteinExistence type="inferred from homology"/>
<reference evidence="2" key="1">
    <citation type="journal article" date="2014" name="Int. J. Syst. Evol. Microbiol.">
        <title>Complete genome sequence of Corynebacterium casei LMG S-19264T (=DSM 44701T), isolated from a smear-ripened cheese.</title>
        <authorList>
            <consortium name="US DOE Joint Genome Institute (JGI-PGF)"/>
            <person name="Walter F."/>
            <person name="Albersmeier A."/>
            <person name="Kalinowski J."/>
            <person name="Ruckert C."/>
        </authorList>
    </citation>
    <scope>NUCLEOTIDE SEQUENCE</scope>
    <source>
        <strain evidence="2">VKM Ac-1321</strain>
    </source>
</reference>
<reference evidence="2" key="2">
    <citation type="submission" date="2023-01" db="EMBL/GenBank/DDBJ databases">
        <authorList>
            <person name="Sun Q."/>
            <person name="Evtushenko L."/>
        </authorList>
    </citation>
    <scope>NUCLEOTIDE SEQUENCE</scope>
    <source>
        <strain evidence="2">VKM Ac-1321</strain>
    </source>
</reference>
<dbReference type="AlphaFoldDB" id="A0A9W6NQV2"/>
<dbReference type="PANTHER" id="PTHR11803">
    <property type="entry name" value="2-IMINOBUTANOATE/2-IMINOPROPANOATE DEAMINASE RIDA"/>
    <property type="match status" value="1"/>
</dbReference>
<dbReference type="InterPro" id="IPR035959">
    <property type="entry name" value="RutC-like_sf"/>
</dbReference>
<dbReference type="RefSeq" id="WP_261963321.1">
    <property type="nucleotide sequence ID" value="NZ_CP073797.1"/>
</dbReference>
<dbReference type="SUPFAM" id="SSF55298">
    <property type="entry name" value="YjgF-like"/>
    <property type="match status" value="1"/>
</dbReference>
<organism evidence="2 3">
    <name type="scientific">Dactylosporangium matsuzakiense</name>
    <dbReference type="NCBI Taxonomy" id="53360"/>
    <lineage>
        <taxon>Bacteria</taxon>
        <taxon>Bacillati</taxon>
        <taxon>Actinomycetota</taxon>
        <taxon>Actinomycetes</taxon>
        <taxon>Micromonosporales</taxon>
        <taxon>Micromonosporaceae</taxon>
        <taxon>Dactylosporangium</taxon>
    </lineage>
</organism>
<evidence type="ECO:0000313" key="3">
    <source>
        <dbReference type="Proteomes" id="UP001143480"/>
    </source>
</evidence>
<evidence type="ECO:0000256" key="1">
    <source>
        <dbReference type="ARBA" id="ARBA00010552"/>
    </source>
</evidence>
<comment type="similarity">
    <text evidence="1">Belongs to the RutC family.</text>
</comment>
<dbReference type="InterPro" id="IPR006175">
    <property type="entry name" value="YjgF/YER057c/UK114"/>
</dbReference>